<dbReference type="Proteomes" id="UP000286045">
    <property type="component" value="Unassembled WGS sequence"/>
</dbReference>
<dbReference type="AlphaFoldDB" id="A0A439D0G4"/>
<feature type="region of interest" description="Disordered" evidence="4">
    <location>
        <begin position="225"/>
        <end position="258"/>
    </location>
</feature>
<keyword evidence="8" id="KW-1185">Reference proteome</keyword>
<dbReference type="InterPro" id="IPR050745">
    <property type="entry name" value="Multifunctional_regulatory"/>
</dbReference>
<dbReference type="EMBL" id="RYZI01000227">
    <property type="protein sequence ID" value="RWA07939.1"/>
    <property type="molecule type" value="Genomic_DNA"/>
</dbReference>
<dbReference type="InterPro" id="IPR031348">
    <property type="entry name" value="PigL_N"/>
</dbReference>
<dbReference type="STRING" id="363999.A0A439D0G4"/>
<proteinExistence type="predicted"/>
<dbReference type="PROSITE" id="PS50088">
    <property type="entry name" value="ANK_REPEAT"/>
    <property type="match status" value="1"/>
</dbReference>
<feature type="region of interest" description="Disordered" evidence="4">
    <location>
        <begin position="717"/>
        <end position="752"/>
    </location>
</feature>
<accession>A0A439D0G4</accession>
<dbReference type="InterPro" id="IPR016161">
    <property type="entry name" value="Ald_DH/histidinol_DH"/>
</dbReference>
<evidence type="ECO:0000256" key="1">
    <source>
        <dbReference type="ARBA" id="ARBA00022737"/>
    </source>
</evidence>
<dbReference type="GO" id="GO:0016620">
    <property type="term" value="F:oxidoreductase activity, acting on the aldehyde or oxo group of donors, NAD or NADP as acceptor"/>
    <property type="evidence" value="ECO:0007669"/>
    <property type="project" value="InterPro"/>
</dbReference>
<name>A0A439D0G4_9PEZI</name>
<feature type="compositionally biased region" description="Basic and acidic residues" evidence="4">
    <location>
        <begin position="722"/>
        <end position="738"/>
    </location>
</feature>
<evidence type="ECO:0000256" key="2">
    <source>
        <dbReference type="ARBA" id="ARBA00023043"/>
    </source>
</evidence>
<feature type="compositionally biased region" description="Basic and acidic residues" evidence="4">
    <location>
        <begin position="933"/>
        <end position="944"/>
    </location>
</feature>
<feature type="domain" description="Azaphilone pigments biosynthesis cluster protein L N-terminal" evidence="6">
    <location>
        <begin position="2"/>
        <end position="188"/>
    </location>
</feature>
<sequence>MEAFGLGANVAAFVVIAAQLSKVLYTTFSSIKDGPDNARKVAAHLLQLHGVLEQLRHSSLASQDTALVGHVGLCVSDLNSLADDVQKLQLTPDEARTGRLWKRFKSFLDEKKLDRICDQIVAHTGTLSLRLSIVNSNTTYELMSGTRATNQLINDLSGDIVEQTDSLVSKFGDVESTLHTQHDKLQKGLTSIQAAVSDVSHMSQTKADSMLELLLEIKNSIVNPNSSTCQRKTVTDNAPEQMSQSNNEEVEADTANKPSLDADLVRSITRLCRLIKEKDQSFDTNEEDNTQAEDIIEDLQTLVGSAQRYGNTTSSIVKKGATDKRDLRSDLRRFSQSFGQFKLLLNEENRRENGPSSTTIQQKRTYTRVFLKGLGTLSLMVTKKTGASSAGEESSTMVLSFLPEDLQQFTMIVASTTQRKMPSGPAPPISRLAVNRVLPAGSRVFNVVEKGLLQELQAMLRNNEATLRDHDEYGASLLFYAIYGQKTEMCRFLLENGADIDHVASTRGLAWGRTDDPRLLLDWGADPTAHMPGTTSFFEFAINCGRHEAIRFVYSSKLIKAFVGTDNSVPDKTQSLFNACTAFNYGDITERIRKFLDAGANVNLRNGKGHSCLHFRAIKLLIERGADVYAVDLSGKSVSELAYVSMNGYHLGDGFVGDLWDAVLHDCGYDIAIFRKNHQRKPSYGGHYSRKHLEMLWEGKGDQCPYWNDAVWPADAASHPPLEGREAEDNNERAKDISSSDEPGESPGSFCLGTDDDGVSMRNDWCWRGQSALETAEEIDSHAIPEFSEAETEPASPIRWHVNVGETKSNDGTILTGGNKLSLKNGFLFGPTIISNATRSMKLASGETFGLLLVLFPFYTEYTSFLSRVALLDAPRQILRQRDAESKCTRRSRCVRAIQHLSTPRPWGSNSTSEIASAPRRSNFEQMLSYLEKKDQQHQAREASGDDATTSSNNLKFSLGSASPFRPCDISFPLPLPLDDENNKPYGAGMWHGDGTDFDELTPGLDGMNPSDISAITDILPQYPSPLGFSSDKTSAPSTSDFEEWRIEISRIDISKNIPRQGRIVSGLRDPSVAIDVESRFCIPTRDATFEVNDDRWLLLEALLSHRDQGKV</sequence>
<dbReference type="PANTHER" id="PTHR24189">
    <property type="entry name" value="MYOTROPHIN"/>
    <property type="match status" value="1"/>
</dbReference>
<dbReference type="SUPFAM" id="SSF53720">
    <property type="entry name" value="ALDH-like"/>
    <property type="match status" value="1"/>
</dbReference>
<evidence type="ECO:0000259" key="6">
    <source>
        <dbReference type="Pfam" id="PF17111"/>
    </source>
</evidence>
<feature type="domain" description="Aldehyde dehydrogenase" evidence="5">
    <location>
        <begin position="804"/>
        <end position="860"/>
    </location>
</feature>
<organism evidence="7 8">
    <name type="scientific">Xylaria grammica</name>
    <dbReference type="NCBI Taxonomy" id="363999"/>
    <lineage>
        <taxon>Eukaryota</taxon>
        <taxon>Fungi</taxon>
        <taxon>Dikarya</taxon>
        <taxon>Ascomycota</taxon>
        <taxon>Pezizomycotina</taxon>
        <taxon>Sordariomycetes</taxon>
        <taxon>Xylariomycetidae</taxon>
        <taxon>Xylariales</taxon>
        <taxon>Xylariaceae</taxon>
        <taxon>Xylaria</taxon>
    </lineage>
</organism>
<protein>
    <submittedName>
        <fullName evidence="7">Uncharacterized protein</fullName>
    </submittedName>
</protein>
<keyword evidence="2 3" id="KW-0040">ANK repeat</keyword>
<dbReference type="SUPFAM" id="SSF48403">
    <property type="entry name" value="Ankyrin repeat"/>
    <property type="match status" value="1"/>
</dbReference>
<dbReference type="InterPro" id="IPR016163">
    <property type="entry name" value="Ald_DH_C"/>
</dbReference>
<evidence type="ECO:0000259" key="5">
    <source>
        <dbReference type="Pfam" id="PF00171"/>
    </source>
</evidence>
<dbReference type="InterPro" id="IPR002110">
    <property type="entry name" value="Ankyrin_rpt"/>
</dbReference>
<feature type="region of interest" description="Disordered" evidence="4">
    <location>
        <begin position="933"/>
        <end position="952"/>
    </location>
</feature>
<dbReference type="InterPro" id="IPR036770">
    <property type="entry name" value="Ankyrin_rpt-contain_sf"/>
</dbReference>
<gene>
    <name evidence="7" type="ORF">EKO27_g7150</name>
</gene>
<dbReference type="InterPro" id="IPR015590">
    <property type="entry name" value="Aldehyde_DH_dom"/>
</dbReference>
<comment type="caution">
    <text evidence="7">The sequence shown here is derived from an EMBL/GenBank/DDBJ whole genome shotgun (WGS) entry which is preliminary data.</text>
</comment>
<evidence type="ECO:0000313" key="8">
    <source>
        <dbReference type="Proteomes" id="UP000286045"/>
    </source>
</evidence>
<reference evidence="7 8" key="1">
    <citation type="submission" date="2018-12" db="EMBL/GenBank/DDBJ databases">
        <title>Draft genome sequence of Xylaria grammica IHI A82.</title>
        <authorList>
            <person name="Buettner E."/>
            <person name="Kellner H."/>
        </authorList>
    </citation>
    <scope>NUCLEOTIDE SEQUENCE [LARGE SCALE GENOMIC DNA]</scope>
    <source>
        <strain evidence="7 8">IHI A82</strain>
    </source>
</reference>
<evidence type="ECO:0000256" key="3">
    <source>
        <dbReference type="PROSITE-ProRule" id="PRU00023"/>
    </source>
</evidence>
<dbReference type="PANTHER" id="PTHR24189:SF50">
    <property type="entry name" value="ANKYRIN REPEAT AND SOCS BOX PROTEIN 2"/>
    <property type="match status" value="1"/>
</dbReference>
<evidence type="ECO:0000313" key="7">
    <source>
        <dbReference type="EMBL" id="RWA07939.1"/>
    </source>
</evidence>
<keyword evidence="1" id="KW-0677">Repeat</keyword>
<dbReference type="Gene3D" id="3.40.309.10">
    <property type="entry name" value="Aldehyde Dehydrogenase, Chain A, domain 2"/>
    <property type="match status" value="1"/>
</dbReference>
<dbReference type="Pfam" id="PF13606">
    <property type="entry name" value="Ank_3"/>
    <property type="match status" value="1"/>
</dbReference>
<dbReference type="PROSITE" id="PS50297">
    <property type="entry name" value="ANK_REP_REGION"/>
    <property type="match status" value="1"/>
</dbReference>
<dbReference type="Gene3D" id="1.25.40.20">
    <property type="entry name" value="Ankyrin repeat-containing domain"/>
    <property type="match status" value="1"/>
</dbReference>
<feature type="repeat" description="ANK" evidence="3">
    <location>
        <begin position="473"/>
        <end position="505"/>
    </location>
</feature>
<feature type="compositionally biased region" description="Polar residues" evidence="4">
    <location>
        <begin position="225"/>
        <end position="247"/>
    </location>
</feature>
<dbReference type="Pfam" id="PF00171">
    <property type="entry name" value="Aldedh"/>
    <property type="match status" value="1"/>
</dbReference>
<evidence type="ECO:0000256" key="4">
    <source>
        <dbReference type="SAM" id="MobiDB-lite"/>
    </source>
</evidence>
<dbReference type="Pfam" id="PF17111">
    <property type="entry name" value="PigL_N"/>
    <property type="match status" value="1"/>
</dbReference>